<evidence type="ECO:0000256" key="5">
    <source>
        <dbReference type="ARBA" id="ARBA00022801"/>
    </source>
</evidence>
<feature type="compositionally biased region" description="Polar residues" evidence="7">
    <location>
        <begin position="691"/>
        <end position="702"/>
    </location>
</feature>
<feature type="compositionally biased region" description="Basic and acidic residues" evidence="7">
    <location>
        <begin position="254"/>
        <end position="270"/>
    </location>
</feature>
<name>A0A1D8NFJ2_YARLL</name>
<dbReference type="Pfam" id="PF02902">
    <property type="entry name" value="Peptidase_C48"/>
    <property type="match status" value="1"/>
</dbReference>
<feature type="compositionally biased region" description="Basic residues" evidence="7">
    <location>
        <begin position="271"/>
        <end position="280"/>
    </location>
</feature>
<feature type="compositionally biased region" description="Polar residues" evidence="7">
    <location>
        <begin position="895"/>
        <end position="905"/>
    </location>
</feature>
<evidence type="ECO:0000256" key="3">
    <source>
        <dbReference type="ARBA" id="ARBA00022670"/>
    </source>
</evidence>
<evidence type="ECO:0000313" key="10">
    <source>
        <dbReference type="Proteomes" id="UP000182444"/>
    </source>
</evidence>
<dbReference type="AlphaFoldDB" id="A0A1D8NFJ2"/>
<organism evidence="9 10">
    <name type="scientific">Yarrowia lipolytica</name>
    <name type="common">Candida lipolytica</name>
    <dbReference type="NCBI Taxonomy" id="4952"/>
    <lineage>
        <taxon>Eukaryota</taxon>
        <taxon>Fungi</taxon>
        <taxon>Dikarya</taxon>
        <taxon>Ascomycota</taxon>
        <taxon>Saccharomycotina</taxon>
        <taxon>Dipodascomycetes</taxon>
        <taxon>Dipodascales</taxon>
        <taxon>Dipodascales incertae sedis</taxon>
        <taxon>Yarrowia</taxon>
    </lineage>
</organism>
<dbReference type="GO" id="GO:0005737">
    <property type="term" value="C:cytoplasm"/>
    <property type="evidence" value="ECO:0007669"/>
    <property type="project" value="TreeGrafter"/>
</dbReference>
<evidence type="ECO:0000313" key="9">
    <source>
        <dbReference type="EMBL" id="AOW04399.1"/>
    </source>
</evidence>
<feature type="compositionally biased region" description="Basic and acidic residues" evidence="7">
    <location>
        <begin position="932"/>
        <end position="1019"/>
    </location>
</feature>
<keyword evidence="5" id="KW-0378">Hydrolase</keyword>
<keyword evidence="4" id="KW-0833">Ubl conjugation pathway</keyword>
<feature type="compositionally biased region" description="Polar residues" evidence="7">
    <location>
        <begin position="33"/>
        <end position="45"/>
    </location>
</feature>
<feature type="compositionally biased region" description="Acidic residues" evidence="7">
    <location>
        <begin position="880"/>
        <end position="893"/>
    </location>
</feature>
<sequence length="1125" mass="128116">MESSGGRQGANRHINQINAILTGTPANARRDSPSPSLHQQQQVPASVQIRAPNTRPSSLASLHERFSIAQRPVQSGSSRSGLQHTYGQRKRASPENERPPHNDIRNRPKVKGFVSNNKYLSAVSKRHKTNPEQPGVVEIGGDSKRIVARPYSTLKKTPSIGIPSDLTSSRLSHPLLKKFVKGSVSKPTIKELNDTTDDEDLFPNNKTNPDVPEKKTSEHVPPSPQPASKHKPNDHSLSNLDTHSVSSSSDDDDRPMKTKQEKALEKDRKHMSEKKKKGKRRDYTLLKPAPLGDFLAQRPKEETKPPPASFQVLEVYLDGHTWNQEYTDLRMEAEGISTGGEDENRLVMDVTYYLKKAMKVSIRPCPIMTDKAITIHLDDIQPVKYNESFQVLIFEGLSAGNILSDGSFFETLAIKLDPLVLNEQVERFLNLLPCFHKTLDDKIAAEQLISLGGDRKLFEKRLEEVKAVLEKKKEDMEEDMEEDKADKKGDGLDVAFPLRRSTRLAATKTPSVAFPDFGDTHHYQTKSGKQMEITAKDVEQLRECEYLNDTLISLFLQIEHDKLPEEGDTKTAHRLYKEALQLATDKAGRMPEEIFYRPLTYSNTYVFSTYFVHKLLSLDTKRPAEKYQLMKKWTSKIDIFSKQCVIIPIVEHNHWYVMILWNLEAAHKWKGRKHEAVAPATSVKKELTGLDRSSSPRVTRSQTRAHDAGEEPEKLKEEQVEDIRSTVKPETKAKKSYAPLKDDECIWMFALDSLNINHRTTAGLIFDYLHFEARERLKIEVPPNAFKNRDMPVPIQTNTWDCGVYLIHFVQMFFANPIKYLPHMAHFPHNKPRVKAEFRRMWSTTNQILDKREQLVKRVFQLKEGAANSGLRSKMLNPDMGDETPDDDSDDDVMITSSLNHSPTPKSEVKEAKQTEEEEKGKETLQEMMIVKMDKAEEEKAQKEKAQKEKAQKEKAQKEKAQEKAKKDVKYKAVAEDKAPEAVPGMHEDKEMDVGETKQVHPVEEDKMDVDVEEIKTSLDLDVEEAMGGVSTPDESIDVDSLDVEEIQPVHEAESSMVDVDPVDVDEFDFDDTPRKDSVKHGLLGNAFKNKWKQSDKSGKPQKDKDRTKSKTKWKHISIFERPQK</sequence>
<dbReference type="GO" id="GO:0005634">
    <property type="term" value="C:nucleus"/>
    <property type="evidence" value="ECO:0007669"/>
    <property type="project" value="TreeGrafter"/>
</dbReference>
<feature type="compositionally biased region" description="Polar residues" evidence="7">
    <location>
        <begin position="72"/>
        <end position="86"/>
    </location>
</feature>
<dbReference type="VEuPathDB" id="FungiDB:YALI0_D21120g"/>
<evidence type="ECO:0000256" key="6">
    <source>
        <dbReference type="SAM" id="Coils"/>
    </source>
</evidence>
<feature type="region of interest" description="Disordered" evidence="7">
    <location>
        <begin position="870"/>
        <end position="1125"/>
    </location>
</feature>
<keyword evidence="6" id="KW-0175">Coiled coil</keyword>
<feature type="compositionally biased region" description="Acidic residues" evidence="7">
    <location>
        <begin position="1035"/>
        <end position="1046"/>
    </location>
</feature>
<dbReference type="InterPro" id="IPR038765">
    <property type="entry name" value="Papain-like_cys_pep_sf"/>
</dbReference>
<dbReference type="EMBL" id="CP017556">
    <property type="protein sequence ID" value="AOW04399.1"/>
    <property type="molecule type" value="Genomic_DNA"/>
</dbReference>
<dbReference type="RefSeq" id="XP_503100.3">
    <property type="nucleotide sequence ID" value="XM_503100.3"/>
</dbReference>
<proteinExistence type="inferred from homology"/>
<evidence type="ECO:0000256" key="1">
    <source>
        <dbReference type="ARBA" id="ARBA00005234"/>
    </source>
</evidence>
<dbReference type="GO" id="GO:0070139">
    <property type="term" value="F:SUMO-specific endopeptidase activity"/>
    <property type="evidence" value="ECO:0007669"/>
    <property type="project" value="TreeGrafter"/>
</dbReference>
<protein>
    <recommendedName>
        <fullName evidence="8">Ubiquitin-like protease family profile domain-containing protein</fullName>
    </recommendedName>
</protein>
<feature type="coiled-coil region" evidence="6">
    <location>
        <begin position="455"/>
        <end position="486"/>
    </location>
</feature>
<feature type="compositionally biased region" description="Basic and acidic residues" evidence="7">
    <location>
        <begin position="907"/>
        <end position="925"/>
    </location>
</feature>
<dbReference type="Gene3D" id="3.40.395.10">
    <property type="entry name" value="Adenoviral Proteinase, Chain A"/>
    <property type="match status" value="1"/>
</dbReference>
<dbReference type="InterPro" id="IPR051947">
    <property type="entry name" value="Sentrin-specific_protease"/>
</dbReference>
<comment type="similarity">
    <text evidence="1">Belongs to the peptidase C48 family.</text>
</comment>
<evidence type="ECO:0000256" key="2">
    <source>
        <dbReference type="ARBA" id="ARBA00022553"/>
    </source>
</evidence>
<feature type="compositionally biased region" description="Basic and acidic residues" evidence="7">
    <location>
        <begin position="1093"/>
        <end position="1109"/>
    </location>
</feature>
<accession>A0A1D8NFJ2</accession>
<feature type="compositionally biased region" description="Basic and acidic residues" evidence="7">
    <location>
        <begin position="704"/>
        <end position="728"/>
    </location>
</feature>
<dbReference type="PROSITE" id="PS50600">
    <property type="entry name" value="ULP_PROTEASE"/>
    <property type="match status" value="1"/>
</dbReference>
<reference evidence="9 10" key="1">
    <citation type="journal article" date="2016" name="PLoS ONE">
        <title>Sequence Assembly of Yarrowia lipolytica Strain W29/CLIB89 Shows Transposable Element Diversity.</title>
        <authorList>
            <person name="Magnan C."/>
            <person name="Yu J."/>
            <person name="Chang I."/>
            <person name="Jahn E."/>
            <person name="Kanomata Y."/>
            <person name="Wu J."/>
            <person name="Zeller M."/>
            <person name="Oakes M."/>
            <person name="Baldi P."/>
            <person name="Sandmeyer S."/>
        </authorList>
    </citation>
    <scope>NUCLEOTIDE SEQUENCE [LARGE SCALE GENOMIC DNA]</scope>
    <source>
        <strain evidence="10">CLIB89(W29)</strain>
    </source>
</reference>
<dbReference type="SUPFAM" id="SSF54001">
    <property type="entry name" value="Cysteine proteinases"/>
    <property type="match status" value="1"/>
</dbReference>
<dbReference type="PANTHER" id="PTHR46896">
    <property type="entry name" value="SENTRIN-SPECIFIC PROTEASE"/>
    <property type="match status" value="1"/>
</dbReference>
<dbReference type="KEGG" id="yli:2910280"/>
<evidence type="ECO:0000256" key="7">
    <source>
        <dbReference type="SAM" id="MobiDB-lite"/>
    </source>
</evidence>
<dbReference type="GO" id="GO:0006508">
    <property type="term" value="P:proteolysis"/>
    <property type="evidence" value="ECO:0007669"/>
    <property type="project" value="UniProtKB-KW"/>
</dbReference>
<feature type="compositionally biased region" description="Polar residues" evidence="7">
    <location>
        <begin position="13"/>
        <end position="25"/>
    </location>
</feature>
<keyword evidence="3" id="KW-0645">Protease</keyword>
<evidence type="ECO:0000256" key="4">
    <source>
        <dbReference type="ARBA" id="ARBA00022786"/>
    </source>
</evidence>
<feature type="region of interest" description="Disordered" evidence="7">
    <location>
        <begin position="179"/>
        <end position="283"/>
    </location>
</feature>
<dbReference type="PANTHER" id="PTHR46896:SF3">
    <property type="entry name" value="FI06413P-RELATED"/>
    <property type="match status" value="1"/>
</dbReference>
<feature type="region of interest" description="Disordered" evidence="7">
    <location>
        <begin position="1"/>
        <end position="109"/>
    </location>
</feature>
<dbReference type="Proteomes" id="UP000182444">
    <property type="component" value="Chromosome 1D"/>
</dbReference>
<evidence type="ECO:0000259" key="8">
    <source>
        <dbReference type="PROSITE" id="PS50600"/>
    </source>
</evidence>
<feature type="compositionally biased region" description="Basic and acidic residues" evidence="7">
    <location>
        <begin position="92"/>
        <end position="106"/>
    </location>
</feature>
<feature type="compositionally biased region" description="Low complexity" evidence="7">
    <location>
        <begin position="236"/>
        <end position="248"/>
    </location>
</feature>
<dbReference type="InterPro" id="IPR003653">
    <property type="entry name" value="Peptidase_C48_C"/>
</dbReference>
<dbReference type="GeneID" id="2910280"/>
<keyword evidence="2" id="KW-0597">Phosphoprotein</keyword>
<feature type="compositionally biased region" description="Acidic residues" evidence="7">
    <location>
        <begin position="1061"/>
        <end position="1071"/>
    </location>
</feature>
<dbReference type="GO" id="GO:0016926">
    <property type="term" value="P:protein desumoylation"/>
    <property type="evidence" value="ECO:0007669"/>
    <property type="project" value="TreeGrafter"/>
</dbReference>
<feature type="region of interest" description="Disordered" evidence="7">
    <location>
        <begin position="687"/>
        <end position="728"/>
    </location>
</feature>
<gene>
    <name evidence="9" type="ORF">YALI1_D26721g</name>
</gene>
<dbReference type="eggNOG" id="KOG0779">
    <property type="taxonomic scope" value="Eukaryota"/>
</dbReference>
<feature type="domain" description="Ubiquitin-like protease family profile" evidence="8">
    <location>
        <begin position="531"/>
        <end position="813"/>
    </location>
</feature>
<dbReference type="VEuPathDB" id="FungiDB:YALI1_D26721g"/>